<dbReference type="GO" id="GO:0046872">
    <property type="term" value="F:metal ion binding"/>
    <property type="evidence" value="ECO:0007669"/>
    <property type="project" value="UniProtKB-KW"/>
</dbReference>
<feature type="binding site" evidence="3">
    <location>
        <position position="117"/>
    </location>
    <ligand>
        <name>Mn(2+)</name>
        <dbReference type="ChEBI" id="CHEBI:29035"/>
        <label>2</label>
    </ligand>
</feature>
<comment type="cofactor">
    <cofactor evidence="3">
        <name>Mn(2+)</name>
        <dbReference type="ChEBI" id="CHEBI:29035"/>
    </cofactor>
    <text evidence="3">The Mn(2+) ion enhances activity.</text>
</comment>
<evidence type="ECO:0000313" key="5">
    <source>
        <dbReference type="EMBL" id="TCZ58587.1"/>
    </source>
</evidence>
<dbReference type="InterPro" id="IPR036264">
    <property type="entry name" value="Bact_exopeptidase_dim_dom"/>
</dbReference>
<comment type="caution">
    <text evidence="5">The sequence shown here is derived from an EMBL/GenBank/DDBJ whole genome shotgun (WGS) entry which is preliminary data.</text>
</comment>
<dbReference type="Gene3D" id="3.30.70.360">
    <property type="match status" value="1"/>
</dbReference>
<evidence type="ECO:0000259" key="4">
    <source>
        <dbReference type="Pfam" id="PF07687"/>
    </source>
</evidence>
<evidence type="ECO:0000256" key="2">
    <source>
        <dbReference type="ARBA" id="ARBA00022801"/>
    </source>
</evidence>
<feature type="binding site" evidence="3">
    <location>
        <position position="175"/>
    </location>
    <ligand>
        <name>Mn(2+)</name>
        <dbReference type="ChEBI" id="CHEBI:29035"/>
        <label>2</label>
    </ligand>
</feature>
<dbReference type="Gene3D" id="3.40.630.10">
    <property type="entry name" value="Zn peptidases"/>
    <property type="match status" value="1"/>
</dbReference>
<accession>A0A4R4DGD3</accession>
<dbReference type="CDD" id="cd03886">
    <property type="entry name" value="M20_Acy1"/>
    <property type="match status" value="1"/>
</dbReference>
<dbReference type="PANTHER" id="PTHR11014:SF63">
    <property type="entry name" value="METALLOPEPTIDASE, PUTATIVE (AFU_ORTHOLOGUE AFUA_6G09600)-RELATED"/>
    <property type="match status" value="1"/>
</dbReference>
<organism evidence="5 6">
    <name type="scientific">Roseicella aquatilis</name>
    <dbReference type="NCBI Taxonomy" id="2527868"/>
    <lineage>
        <taxon>Bacteria</taxon>
        <taxon>Pseudomonadati</taxon>
        <taxon>Pseudomonadota</taxon>
        <taxon>Alphaproteobacteria</taxon>
        <taxon>Acetobacterales</taxon>
        <taxon>Roseomonadaceae</taxon>
        <taxon>Roseicella</taxon>
    </lineage>
</organism>
<comment type="similarity">
    <text evidence="1">Belongs to the peptidase M20 family.</text>
</comment>
<keyword evidence="2 5" id="KW-0378">Hydrolase</keyword>
<name>A0A4R4DGD3_9PROT</name>
<evidence type="ECO:0000313" key="6">
    <source>
        <dbReference type="Proteomes" id="UP000295023"/>
    </source>
</evidence>
<protein>
    <submittedName>
        <fullName evidence="5">Amidohydrolase</fullName>
    </submittedName>
</protein>
<dbReference type="GO" id="GO:0016787">
    <property type="term" value="F:hydrolase activity"/>
    <property type="evidence" value="ECO:0007669"/>
    <property type="project" value="UniProtKB-KW"/>
</dbReference>
<dbReference type="PANTHER" id="PTHR11014">
    <property type="entry name" value="PEPTIDASE M20 FAMILY MEMBER"/>
    <property type="match status" value="1"/>
</dbReference>
<dbReference type="PIRSF" id="PIRSF005962">
    <property type="entry name" value="Pept_M20D_amidohydro"/>
    <property type="match status" value="1"/>
</dbReference>
<dbReference type="OrthoDB" id="9777385at2"/>
<feature type="binding site" evidence="3">
    <location>
        <position position="371"/>
    </location>
    <ligand>
        <name>Mn(2+)</name>
        <dbReference type="ChEBI" id="CHEBI:29035"/>
        <label>2</label>
    </ligand>
</feature>
<proteinExistence type="inferred from homology"/>
<dbReference type="RefSeq" id="WP_132291805.1">
    <property type="nucleotide sequence ID" value="NZ_SKBM01000016.1"/>
</dbReference>
<evidence type="ECO:0000256" key="1">
    <source>
        <dbReference type="ARBA" id="ARBA00006153"/>
    </source>
</evidence>
<dbReference type="Pfam" id="PF01546">
    <property type="entry name" value="Peptidase_M20"/>
    <property type="match status" value="1"/>
</dbReference>
<evidence type="ECO:0000256" key="3">
    <source>
        <dbReference type="PIRSR" id="PIRSR005962-1"/>
    </source>
</evidence>
<dbReference type="InterPro" id="IPR011650">
    <property type="entry name" value="Peptidase_M20_dimer"/>
</dbReference>
<dbReference type="FunFam" id="3.30.70.360:FF:000014">
    <property type="entry name" value="N-acyl-L-amino acid amidohydrolase"/>
    <property type="match status" value="1"/>
</dbReference>
<gene>
    <name evidence="5" type="ORF">EXY23_16765</name>
</gene>
<keyword evidence="3" id="KW-0464">Manganese</keyword>
<sequence length="398" mass="41819">MSITSLEHLTNDPETRIRDAVAAIEPGLVAIRRDIHAHPELAFEEVRTAGIVAAQLARLGIPHRTGIGRTGVVGTIEGARPGPTLAIRADMDALPIHEETGLPFASTVPGTMHACGHDIHTTTLLGVAEVLKGLAPQLAGRVLLVFQPAEEALGGAAAMVADGVLEGVDMALGFHNQPDMPVGRFGYVRGSTLAAADRFDLLVQGKSGHAAHPEKAVDPIVAAGAFIAGAQTVVSREIDPLMPAVVTIGMIHGGGAPNIIPETVELRGTVRTLHKESRDTAEAALRRLAAGIDALHRTRCTLTYRRGVPPLVNADSVLDPAIAAVRRQLGEVIAEGKPSMGAEDFAEFAERVPAFQLRIGSGAPGRQDALHNDRYQPDERCIGLGVQALSRIALDILA</sequence>
<feature type="binding site" evidence="3">
    <location>
        <position position="151"/>
    </location>
    <ligand>
        <name>Mn(2+)</name>
        <dbReference type="ChEBI" id="CHEBI:29035"/>
        <label>2</label>
    </ligand>
</feature>
<keyword evidence="3" id="KW-0479">Metal-binding</keyword>
<feature type="domain" description="Peptidase M20 dimerisation" evidence="4">
    <location>
        <begin position="199"/>
        <end position="289"/>
    </location>
</feature>
<keyword evidence="6" id="KW-1185">Reference proteome</keyword>
<reference evidence="5 6" key="1">
    <citation type="submission" date="2019-03" db="EMBL/GenBank/DDBJ databases">
        <title>Paracraurococcus aquatilis NE82 genome sequence.</title>
        <authorList>
            <person name="Zhao Y."/>
            <person name="Du Z."/>
        </authorList>
    </citation>
    <scope>NUCLEOTIDE SEQUENCE [LARGE SCALE GENOMIC DNA]</scope>
    <source>
        <strain evidence="5 6">NE82</strain>
    </source>
</reference>
<dbReference type="Pfam" id="PF07687">
    <property type="entry name" value="M20_dimer"/>
    <property type="match status" value="1"/>
</dbReference>
<dbReference type="NCBIfam" id="TIGR01891">
    <property type="entry name" value="amidohydrolases"/>
    <property type="match status" value="1"/>
</dbReference>
<dbReference type="AlphaFoldDB" id="A0A4R4DGD3"/>
<dbReference type="InterPro" id="IPR002933">
    <property type="entry name" value="Peptidase_M20"/>
</dbReference>
<dbReference type="SUPFAM" id="SSF55031">
    <property type="entry name" value="Bacterial exopeptidase dimerisation domain"/>
    <property type="match status" value="1"/>
</dbReference>
<dbReference type="EMBL" id="SKBM01000016">
    <property type="protein sequence ID" value="TCZ58587.1"/>
    <property type="molecule type" value="Genomic_DNA"/>
</dbReference>
<dbReference type="SUPFAM" id="SSF53187">
    <property type="entry name" value="Zn-dependent exopeptidases"/>
    <property type="match status" value="1"/>
</dbReference>
<dbReference type="InterPro" id="IPR017439">
    <property type="entry name" value="Amidohydrolase"/>
</dbReference>
<dbReference type="Proteomes" id="UP000295023">
    <property type="component" value="Unassembled WGS sequence"/>
</dbReference>
<feature type="binding site" evidence="3">
    <location>
        <position position="115"/>
    </location>
    <ligand>
        <name>Mn(2+)</name>
        <dbReference type="ChEBI" id="CHEBI:29035"/>
        <label>2</label>
    </ligand>
</feature>